<dbReference type="RefSeq" id="WP_344187767.1">
    <property type="nucleotide sequence ID" value="NZ_BAAAND010000001.1"/>
</dbReference>
<comment type="caution">
    <text evidence="16">The sequence shown here is derived from an EMBL/GenBank/DDBJ whole genome shotgun (WGS) entry which is preliminary data.</text>
</comment>
<keyword evidence="8" id="KW-0547">Nucleotide-binding</keyword>
<evidence type="ECO:0000256" key="2">
    <source>
        <dbReference type="ARBA" id="ARBA00004651"/>
    </source>
</evidence>
<dbReference type="SUPFAM" id="SSF55874">
    <property type="entry name" value="ATPase domain of HSP90 chaperone/DNA topoisomerase II/histidine kinase"/>
    <property type="match status" value="1"/>
</dbReference>
<feature type="transmembrane region" description="Helical" evidence="14">
    <location>
        <begin position="181"/>
        <end position="204"/>
    </location>
</feature>
<name>A0ABP4NSQ4_9ACTN</name>
<dbReference type="PANTHER" id="PTHR45436:SF5">
    <property type="entry name" value="SENSOR HISTIDINE KINASE TRCS"/>
    <property type="match status" value="1"/>
</dbReference>
<comment type="subcellular location">
    <subcellularLocation>
        <location evidence="2">Cell membrane</location>
        <topology evidence="2">Multi-pass membrane protein</topology>
    </subcellularLocation>
</comment>
<gene>
    <name evidence="16" type="ORF">GCM10009742_05840</name>
</gene>
<keyword evidence="17" id="KW-1185">Reference proteome</keyword>
<evidence type="ECO:0000313" key="16">
    <source>
        <dbReference type="EMBL" id="GAA1567038.1"/>
    </source>
</evidence>
<comment type="catalytic activity">
    <reaction evidence="1">
        <text>ATP + protein L-histidine = ADP + protein N-phospho-L-histidine.</text>
        <dbReference type="EC" id="2.7.13.3"/>
    </reaction>
</comment>
<dbReference type="PRINTS" id="PR00344">
    <property type="entry name" value="BCTRLSENSOR"/>
</dbReference>
<keyword evidence="7 14" id="KW-0812">Transmembrane</keyword>
<keyword evidence="6" id="KW-0808">Transferase</keyword>
<dbReference type="Gene3D" id="3.30.450.20">
    <property type="entry name" value="PAS domain"/>
    <property type="match status" value="2"/>
</dbReference>
<keyword evidence="10" id="KW-0067">ATP-binding</keyword>
<keyword evidence="4" id="KW-1003">Cell membrane</keyword>
<evidence type="ECO:0000259" key="15">
    <source>
        <dbReference type="PROSITE" id="PS50109"/>
    </source>
</evidence>
<evidence type="ECO:0000256" key="5">
    <source>
        <dbReference type="ARBA" id="ARBA00022553"/>
    </source>
</evidence>
<evidence type="ECO:0000256" key="7">
    <source>
        <dbReference type="ARBA" id="ARBA00022692"/>
    </source>
</evidence>
<dbReference type="EMBL" id="BAAAND010000001">
    <property type="protein sequence ID" value="GAA1567038.1"/>
    <property type="molecule type" value="Genomic_DNA"/>
</dbReference>
<evidence type="ECO:0000256" key="12">
    <source>
        <dbReference type="ARBA" id="ARBA00023012"/>
    </source>
</evidence>
<dbReference type="InterPro" id="IPR004358">
    <property type="entry name" value="Sig_transdc_His_kin-like_C"/>
</dbReference>
<dbReference type="InterPro" id="IPR005467">
    <property type="entry name" value="His_kinase_dom"/>
</dbReference>
<dbReference type="Gene3D" id="3.30.565.10">
    <property type="entry name" value="Histidine kinase-like ATPase, C-terminal domain"/>
    <property type="match status" value="1"/>
</dbReference>
<evidence type="ECO:0000256" key="9">
    <source>
        <dbReference type="ARBA" id="ARBA00022777"/>
    </source>
</evidence>
<dbReference type="InterPro" id="IPR039506">
    <property type="entry name" value="SPOB_a"/>
</dbReference>
<proteinExistence type="predicted"/>
<dbReference type="PANTHER" id="PTHR45436">
    <property type="entry name" value="SENSOR HISTIDINE KINASE YKOH"/>
    <property type="match status" value="1"/>
</dbReference>
<organism evidence="16 17">
    <name type="scientific">Kribbella karoonensis</name>
    <dbReference type="NCBI Taxonomy" id="324851"/>
    <lineage>
        <taxon>Bacteria</taxon>
        <taxon>Bacillati</taxon>
        <taxon>Actinomycetota</taxon>
        <taxon>Actinomycetes</taxon>
        <taxon>Propionibacteriales</taxon>
        <taxon>Kribbellaceae</taxon>
        <taxon>Kribbella</taxon>
    </lineage>
</organism>
<evidence type="ECO:0000256" key="10">
    <source>
        <dbReference type="ARBA" id="ARBA00022840"/>
    </source>
</evidence>
<feature type="domain" description="Histidine kinase" evidence="15">
    <location>
        <begin position="429"/>
        <end position="536"/>
    </location>
</feature>
<dbReference type="InterPro" id="IPR036890">
    <property type="entry name" value="HATPase_C_sf"/>
</dbReference>
<evidence type="ECO:0000256" key="6">
    <source>
        <dbReference type="ARBA" id="ARBA00022679"/>
    </source>
</evidence>
<dbReference type="SUPFAM" id="SSF55890">
    <property type="entry name" value="Sporulation response regulatory protein Spo0B"/>
    <property type="match status" value="1"/>
</dbReference>
<dbReference type="InterPro" id="IPR050428">
    <property type="entry name" value="TCS_sensor_his_kinase"/>
</dbReference>
<dbReference type="InterPro" id="IPR016120">
    <property type="entry name" value="Sig_transdc_His_kin_SpoOB"/>
</dbReference>
<feature type="transmembrane region" description="Helical" evidence="14">
    <location>
        <begin position="23"/>
        <end position="45"/>
    </location>
</feature>
<dbReference type="InterPro" id="IPR029151">
    <property type="entry name" value="Sensor-like_sf"/>
</dbReference>
<reference evidence="17" key="1">
    <citation type="journal article" date="2019" name="Int. J. Syst. Evol. Microbiol.">
        <title>The Global Catalogue of Microorganisms (GCM) 10K type strain sequencing project: providing services to taxonomists for standard genome sequencing and annotation.</title>
        <authorList>
            <consortium name="The Broad Institute Genomics Platform"/>
            <consortium name="The Broad Institute Genome Sequencing Center for Infectious Disease"/>
            <person name="Wu L."/>
            <person name="Ma J."/>
        </authorList>
    </citation>
    <scope>NUCLEOTIDE SEQUENCE [LARGE SCALE GENOMIC DNA]</scope>
    <source>
        <strain evidence="17">JCM 14304</strain>
    </source>
</reference>
<keyword evidence="5" id="KW-0597">Phosphoprotein</keyword>
<evidence type="ECO:0000256" key="8">
    <source>
        <dbReference type="ARBA" id="ARBA00022741"/>
    </source>
</evidence>
<evidence type="ECO:0000256" key="13">
    <source>
        <dbReference type="ARBA" id="ARBA00023136"/>
    </source>
</evidence>
<sequence>MATVTAGSTRHGPRSWRLRTQAIVFQAALLTIILLLCLVVSGLLLRSDLERQYEQRALAVARSVAQQADLAGLVTTTKPSRTGPVQVAAERVRVATGALYVVVTNDAGIRYSHPTLSEVGQRVSTDPSEALSGRDVVVVQQGTLGDSARGKVPLRAADGRVVGEVSVGISMDDLNVRLRQLVLLLALIMVPVLALGMVGVVTLARRLRRTTLGLEPEEMADLLREHAAVLGGVRDGVLAIDDRERVTVANDEAIRLTGGGPIVRGRPLDASGAPDEIVELFRLEQAPTGALRVIGDRVVLVTRLPVRRDGRDLGQVLILRDRTDLDELGRELEATRALTDALRAQAHEYTNRLHSLAGMLHVGHVDQALEYLDDLRVSATRPDGVTDPYLVGLLTAKTAAASEAGVELRTGDSTWVDGRLRRPLDTVTVVANLVDNAIRAAAETTPADRRPARVEITLASSGEDLIVHVLDSGAGVPSGADIFGYGVTSRAAADGHGIGLVLARQTARSHGGDVLLVDAGGNDHGAVFTARLPGVINSREAR</sequence>
<dbReference type="SUPFAM" id="SSF103190">
    <property type="entry name" value="Sensory domain-like"/>
    <property type="match status" value="1"/>
</dbReference>
<evidence type="ECO:0000256" key="3">
    <source>
        <dbReference type="ARBA" id="ARBA00012438"/>
    </source>
</evidence>
<dbReference type="EC" id="2.7.13.3" evidence="3"/>
<dbReference type="Gene3D" id="1.10.287.130">
    <property type="match status" value="1"/>
</dbReference>
<dbReference type="Pfam" id="PF17203">
    <property type="entry name" value="sCache_3_2"/>
    <property type="match status" value="1"/>
</dbReference>
<evidence type="ECO:0000313" key="17">
    <source>
        <dbReference type="Proteomes" id="UP001500190"/>
    </source>
</evidence>
<keyword evidence="11 14" id="KW-1133">Transmembrane helix</keyword>
<evidence type="ECO:0000256" key="4">
    <source>
        <dbReference type="ARBA" id="ARBA00022475"/>
    </source>
</evidence>
<evidence type="ECO:0000256" key="11">
    <source>
        <dbReference type="ARBA" id="ARBA00022989"/>
    </source>
</evidence>
<dbReference type="PROSITE" id="PS50109">
    <property type="entry name" value="HIS_KIN"/>
    <property type="match status" value="1"/>
</dbReference>
<dbReference type="InterPro" id="IPR033463">
    <property type="entry name" value="sCache_3"/>
</dbReference>
<evidence type="ECO:0000256" key="14">
    <source>
        <dbReference type="SAM" id="Phobius"/>
    </source>
</evidence>
<evidence type="ECO:0000256" key="1">
    <source>
        <dbReference type="ARBA" id="ARBA00000085"/>
    </source>
</evidence>
<protein>
    <recommendedName>
        <fullName evidence="3">histidine kinase</fullName>
        <ecNumber evidence="3">2.7.13.3</ecNumber>
    </recommendedName>
</protein>
<dbReference type="GO" id="GO:0016301">
    <property type="term" value="F:kinase activity"/>
    <property type="evidence" value="ECO:0007669"/>
    <property type="project" value="UniProtKB-KW"/>
</dbReference>
<accession>A0ABP4NSQ4</accession>
<dbReference type="Pfam" id="PF02518">
    <property type="entry name" value="HATPase_c"/>
    <property type="match status" value="1"/>
</dbReference>
<dbReference type="Pfam" id="PF14689">
    <property type="entry name" value="SPOB_a"/>
    <property type="match status" value="1"/>
</dbReference>
<keyword evidence="12" id="KW-0902">Two-component regulatory system</keyword>
<dbReference type="Proteomes" id="UP001500190">
    <property type="component" value="Unassembled WGS sequence"/>
</dbReference>
<dbReference type="InterPro" id="IPR003594">
    <property type="entry name" value="HATPase_dom"/>
</dbReference>
<dbReference type="SMART" id="SM00387">
    <property type="entry name" value="HATPase_c"/>
    <property type="match status" value="1"/>
</dbReference>
<keyword evidence="13 14" id="KW-0472">Membrane</keyword>
<keyword evidence="9 16" id="KW-0418">Kinase</keyword>